<evidence type="ECO:0000313" key="3">
    <source>
        <dbReference type="Proteomes" id="UP001056436"/>
    </source>
</evidence>
<gene>
    <name evidence="2" type="ORF">CABS02_00880</name>
</gene>
<feature type="region of interest" description="Disordered" evidence="1">
    <location>
        <begin position="170"/>
        <end position="210"/>
    </location>
</feature>
<protein>
    <submittedName>
        <fullName evidence="2">Uncharacterized protein</fullName>
    </submittedName>
</protein>
<name>A0A9Q0B6F2_9PEZI</name>
<sequence length="270" mass="29927">MAAVAFETEQRIVSIVLGQQHGGCPWISLVAASGDELRSDLVSWIANSTMGKTITLWNTPEAVSSHVPEYETMAEVQVTNRFLNIGRHIDSTTLRSIFRLNFKPSYELPQLSDRARSIPGPGSLLDLPASERHPPHYLRRRHGQEAWRMARVTMDAAGARKLQSLGGASLSTHANHQKAADEAREKSQRREDEDDGMVEGPSNDGPGIENTRTVQSLVCQLLIIYKLFPSSSLREQFTPTKSDAELAKVIQADQPSLILSISIPELLYRC</sequence>
<dbReference type="OrthoDB" id="10639051at2759"/>
<comment type="caution">
    <text evidence="2">The sequence shown here is derived from an EMBL/GenBank/DDBJ whole genome shotgun (WGS) entry which is preliminary data.</text>
</comment>
<proteinExistence type="predicted"/>
<feature type="compositionally biased region" description="Basic and acidic residues" evidence="1">
    <location>
        <begin position="178"/>
        <end position="191"/>
    </location>
</feature>
<evidence type="ECO:0000256" key="1">
    <source>
        <dbReference type="SAM" id="MobiDB-lite"/>
    </source>
</evidence>
<dbReference type="AlphaFoldDB" id="A0A9Q0B6F2"/>
<dbReference type="Proteomes" id="UP001056436">
    <property type="component" value="Unassembled WGS sequence"/>
</dbReference>
<keyword evidence="3" id="KW-1185">Reference proteome</keyword>
<organism evidence="2 3">
    <name type="scientific">Colletotrichum abscissum</name>
    <dbReference type="NCBI Taxonomy" id="1671311"/>
    <lineage>
        <taxon>Eukaryota</taxon>
        <taxon>Fungi</taxon>
        <taxon>Dikarya</taxon>
        <taxon>Ascomycota</taxon>
        <taxon>Pezizomycotina</taxon>
        <taxon>Sordariomycetes</taxon>
        <taxon>Hypocreomycetidae</taxon>
        <taxon>Glomerellales</taxon>
        <taxon>Glomerellaceae</taxon>
        <taxon>Colletotrichum</taxon>
        <taxon>Colletotrichum acutatum species complex</taxon>
    </lineage>
</organism>
<accession>A0A9Q0B6F2</accession>
<dbReference type="EMBL" id="SDAQ01000002">
    <property type="protein sequence ID" value="KAI3558840.1"/>
    <property type="molecule type" value="Genomic_DNA"/>
</dbReference>
<evidence type="ECO:0000313" key="2">
    <source>
        <dbReference type="EMBL" id="KAI3558840.1"/>
    </source>
</evidence>
<reference evidence="2" key="1">
    <citation type="submission" date="2019-01" db="EMBL/GenBank/DDBJ databases">
        <title>Colletotrichum abscissum LGMF1257.</title>
        <authorList>
            <person name="Baroncelli R."/>
        </authorList>
    </citation>
    <scope>NUCLEOTIDE SEQUENCE</scope>
    <source>
        <strain evidence="2">Ca142</strain>
    </source>
</reference>